<organism evidence="1 2">
    <name type="scientific">Vibrio owensii CAIM 1854 = LMG 25443</name>
    <dbReference type="NCBI Taxonomy" id="1229493"/>
    <lineage>
        <taxon>Bacteria</taxon>
        <taxon>Pseudomonadati</taxon>
        <taxon>Pseudomonadota</taxon>
        <taxon>Gammaproteobacteria</taxon>
        <taxon>Vibrionales</taxon>
        <taxon>Vibrionaceae</taxon>
        <taxon>Vibrio</taxon>
    </lineage>
</organism>
<dbReference type="PATRIC" id="fig|1229493.5.peg.6021"/>
<dbReference type="AlphaFoldDB" id="A0A0C1YJ70"/>
<gene>
    <name evidence="1" type="ORF">H735_29715</name>
</gene>
<dbReference type="EMBL" id="JPRD01000084">
    <property type="protein sequence ID" value="KIF45320.1"/>
    <property type="molecule type" value="Genomic_DNA"/>
</dbReference>
<dbReference type="Proteomes" id="UP000031586">
    <property type="component" value="Unassembled WGS sequence"/>
</dbReference>
<dbReference type="RefSeq" id="WP_020198173.1">
    <property type="nucleotide sequence ID" value="NZ_BAOH01000285.1"/>
</dbReference>
<name>A0A0C1YJ70_9VIBR</name>
<sequence length="105" mass="12424">MDKEIGAFIIDTKTIELWRDVKEEDAEAYLNREIEKRGYHLSAAHYLAVIGKTRFYWIFHNKLKGYEWEVIMEASEDYLILGKFYRNKALHSIAELILTGQYPPP</sequence>
<dbReference type="InterPro" id="IPR011604">
    <property type="entry name" value="PDDEXK-like_dom_sf"/>
</dbReference>
<dbReference type="Gene3D" id="3.90.320.10">
    <property type="match status" value="1"/>
</dbReference>
<evidence type="ECO:0000313" key="2">
    <source>
        <dbReference type="Proteomes" id="UP000031586"/>
    </source>
</evidence>
<accession>A0A0C1YJ70</accession>
<comment type="caution">
    <text evidence="1">The sequence shown here is derived from an EMBL/GenBank/DDBJ whole genome shotgun (WGS) entry which is preliminary data.</text>
</comment>
<proteinExistence type="predicted"/>
<protein>
    <submittedName>
        <fullName evidence="1">Uncharacterized protein</fullName>
    </submittedName>
</protein>
<reference evidence="1 2" key="1">
    <citation type="submission" date="2014-07" db="EMBL/GenBank/DDBJ databases">
        <title>Unique and conserved regions in Vibrio harveyi and related species in comparison with the shrimp pathogen Vibrio harveyi CAIM 1792.</title>
        <authorList>
            <person name="Espinoza-Valles I."/>
            <person name="Vora G."/>
            <person name="Leekitcharoenphon P."/>
            <person name="Ussery D."/>
            <person name="Hoj L."/>
            <person name="Gomez-Gil B."/>
        </authorList>
    </citation>
    <scope>NUCLEOTIDE SEQUENCE [LARGE SCALE GENOMIC DNA]</scope>
    <source>
        <strain evidence="2">CAIM 1854 / LMG 25443</strain>
    </source>
</reference>
<evidence type="ECO:0000313" key="1">
    <source>
        <dbReference type="EMBL" id="KIF45320.1"/>
    </source>
</evidence>